<accession>A0AAV9HFL5</accession>
<protein>
    <submittedName>
        <fullName evidence="1">Uncharacterized protein</fullName>
    </submittedName>
</protein>
<evidence type="ECO:0000313" key="1">
    <source>
        <dbReference type="EMBL" id="KAK4459671.1"/>
    </source>
</evidence>
<organism evidence="1 2">
    <name type="scientific">Cladorrhinum samala</name>
    <dbReference type="NCBI Taxonomy" id="585594"/>
    <lineage>
        <taxon>Eukaryota</taxon>
        <taxon>Fungi</taxon>
        <taxon>Dikarya</taxon>
        <taxon>Ascomycota</taxon>
        <taxon>Pezizomycotina</taxon>
        <taxon>Sordariomycetes</taxon>
        <taxon>Sordariomycetidae</taxon>
        <taxon>Sordariales</taxon>
        <taxon>Podosporaceae</taxon>
        <taxon>Cladorrhinum</taxon>
    </lineage>
</organism>
<keyword evidence="2" id="KW-1185">Reference proteome</keyword>
<dbReference type="AlphaFoldDB" id="A0AAV9HFL5"/>
<name>A0AAV9HFL5_9PEZI</name>
<reference evidence="1" key="1">
    <citation type="journal article" date="2023" name="Mol. Phylogenet. Evol.">
        <title>Genome-scale phylogeny and comparative genomics of the fungal order Sordariales.</title>
        <authorList>
            <person name="Hensen N."/>
            <person name="Bonometti L."/>
            <person name="Westerberg I."/>
            <person name="Brannstrom I.O."/>
            <person name="Guillou S."/>
            <person name="Cros-Aarteil S."/>
            <person name="Calhoun S."/>
            <person name="Haridas S."/>
            <person name="Kuo A."/>
            <person name="Mondo S."/>
            <person name="Pangilinan J."/>
            <person name="Riley R."/>
            <person name="LaButti K."/>
            <person name="Andreopoulos B."/>
            <person name="Lipzen A."/>
            <person name="Chen C."/>
            <person name="Yan M."/>
            <person name="Daum C."/>
            <person name="Ng V."/>
            <person name="Clum A."/>
            <person name="Steindorff A."/>
            <person name="Ohm R.A."/>
            <person name="Martin F."/>
            <person name="Silar P."/>
            <person name="Natvig D.O."/>
            <person name="Lalanne C."/>
            <person name="Gautier V."/>
            <person name="Ament-Velasquez S.L."/>
            <person name="Kruys A."/>
            <person name="Hutchinson M.I."/>
            <person name="Powell A.J."/>
            <person name="Barry K."/>
            <person name="Miller A.N."/>
            <person name="Grigoriev I.V."/>
            <person name="Debuchy R."/>
            <person name="Gladieux P."/>
            <person name="Hiltunen Thoren M."/>
            <person name="Johannesson H."/>
        </authorList>
    </citation>
    <scope>NUCLEOTIDE SEQUENCE</scope>
    <source>
        <strain evidence="1">PSN324</strain>
    </source>
</reference>
<gene>
    <name evidence="1" type="ORF">QBC42DRAFT_299197</name>
</gene>
<sequence>MDLKVLEHLLTEYPIPDSLRGNLLKSLWGVSGPIPAAGDNRMAPYFDYYSKRTLRPLFPRQHRMLKTHAHIVSIASKISSRLDRADIHRQIVADQAAAADTEATNLSADEVDDAIDLCASFLVMAEVQLRESPFCLSGRRLVHWREGSLDVALAHHFTVEAGSTRGFERPRFERFFNAYNLGRIAGIKSKWTCNLVDHLRLVDGNQTVPIFHCVSFLQLQQSLNKNSLFPSALVQGTLDTLALLFPLANNETSRWLETQRRSEMSRASVAVVVDLLLGKCGSLRDSQRRLESFYFWRDRLAIILKQAFDES</sequence>
<proteinExistence type="predicted"/>
<reference evidence="1" key="2">
    <citation type="submission" date="2023-06" db="EMBL/GenBank/DDBJ databases">
        <authorList>
            <consortium name="Lawrence Berkeley National Laboratory"/>
            <person name="Mondo S.J."/>
            <person name="Hensen N."/>
            <person name="Bonometti L."/>
            <person name="Westerberg I."/>
            <person name="Brannstrom I.O."/>
            <person name="Guillou S."/>
            <person name="Cros-Aarteil S."/>
            <person name="Calhoun S."/>
            <person name="Haridas S."/>
            <person name="Kuo A."/>
            <person name="Pangilinan J."/>
            <person name="Riley R."/>
            <person name="Labutti K."/>
            <person name="Andreopoulos B."/>
            <person name="Lipzen A."/>
            <person name="Chen C."/>
            <person name="Yanf M."/>
            <person name="Daum C."/>
            <person name="Ng V."/>
            <person name="Clum A."/>
            <person name="Steindorff A."/>
            <person name="Ohm R."/>
            <person name="Martin F."/>
            <person name="Silar P."/>
            <person name="Natvig D."/>
            <person name="Lalanne C."/>
            <person name="Gautier V."/>
            <person name="Ament-Velasquez S.L."/>
            <person name="Kruys A."/>
            <person name="Hutchinson M.I."/>
            <person name="Powell A.J."/>
            <person name="Barry K."/>
            <person name="Miller A.N."/>
            <person name="Grigoriev I.V."/>
            <person name="Debuchy R."/>
            <person name="Gladieux P."/>
            <person name="Thoren M.H."/>
            <person name="Johannesson H."/>
        </authorList>
    </citation>
    <scope>NUCLEOTIDE SEQUENCE</scope>
    <source>
        <strain evidence="1">PSN324</strain>
    </source>
</reference>
<comment type="caution">
    <text evidence="1">The sequence shown here is derived from an EMBL/GenBank/DDBJ whole genome shotgun (WGS) entry which is preliminary data.</text>
</comment>
<dbReference type="Proteomes" id="UP001321749">
    <property type="component" value="Unassembled WGS sequence"/>
</dbReference>
<evidence type="ECO:0000313" key="2">
    <source>
        <dbReference type="Proteomes" id="UP001321749"/>
    </source>
</evidence>
<dbReference type="EMBL" id="MU865030">
    <property type="protein sequence ID" value="KAK4459671.1"/>
    <property type="molecule type" value="Genomic_DNA"/>
</dbReference>